<sequence length="128" mass="14433">MKSRTKENDKGLNLGLISGSIIGAIIVLGIILFIIFVVYRRIKRSKDPEKADDNPDSRTEGVSSGWTKKDIRVLFGSMKSSEKPQSASTKYQPCNTEEKFIPTNEFKMMRMKLSTLLLPFPPTLTIHN</sequence>
<keyword evidence="4" id="KW-1185">Reference proteome</keyword>
<dbReference type="Proteomes" id="UP000886998">
    <property type="component" value="Unassembled WGS sequence"/>
</dbReference>
<keyword evidence="2" id="KW-0812">Transmembrane</keyword>
<protein>
    <submittedName>
        <fullName evidence="3">Uncharacterized protein</fullName>
    </submittedName>
</protein>
<dbReference type="OrthoDB" id="8062037at2759"/>
<reference evidence="3" key="1">
    <citation type="submission" date="2020-08" db="EMBL/GenBank/DDBJ databases">
        <title>Multicomponent nature underlies the extraordinary mechanical properties of spider dragline silk.</title>
        <authorList>
            <person name="Kono N."/>
            <person name="Nakamura H."/>
            <person name="Mori M."/>
            <person name="Yoshida Y."/>
            <person name="Ohtoshi R."/>
            <person name="Malay A.D."/>
            <person name="Moran D.A.P."/>
            <person name="Tomita M."/>
            <person name="Numata K."/>
            <person name="Arakawa K."/>
        </authorList>
    </citation>
    <scope>NUCLEOTIDE SEQUENCE</scope>
</reference>
<keyword evidence="2" id="KW-0472">Membrane</keyword>
<evidence type="ECO:0000256" key="1">
    <source>
        <dbReference type="SAM" id="MobiDB-lite"/>
    </source>
</evidence>
<dbReference type="EMBL" id="BMAV01025080">
    <property type="protein sequence ID" value="GFS38248.1"/>
    <property type="molecule type" value="Genomic_DNA"/>
</dbReference>
<evidence type="ECO:0000256" key="2">
    <source>
        <dbReference type="SAM" id="Phobius"/>
    </source>
</evidence>
<gene>
    <name evidence="3" type="ORF">TNIN_498001</name>
</gene>
<proteinExistence type="predicted"/>
<organism evidence="3 4">
    <name type="scientific">Trichonephila inaurata madagascariensis</name>
    <dbReference type="NCBI Taxonomy" id="2747483"/>
    <lineage>
        <taxon>Eukaryota</taxon>
        <taxon>Metazoa</taxon>
        <taxon>Ecdysozoa</taxon>
        <taxon>Arthropoda</taxon>
        <taxon>Chelicerata</taxon>
        <taxon>Arachnida</taxon>
        <taxon>Araneae</taxon>
        <taxon>Araneomorphae</taxon>
        <taxon>Entelegynae</taxon>
        <taxon>Araneoidea</taxon>
        <taxon>Nephilidae</taxon>
        <taxon>Trichonephila</taxon>
        <taxon>Trichonephila inaurata</taxon>
    </lineage>
</organism>
<feature type="compositionally biased region" description="Basic and acidic residues" evidence="1">
    <location>
        <begin position="45"/>
        <end position="59"/>
    </location>
</feature>
<comment type="caution">
    <text evidence="3">The sequence shown here is derived from an EMBL/GenBank/DDBJ whole genome shotgun (WGS) entry which is preliminary data.</text>
</comment>
<keyword evidence="2" id="KW-1133">Transmembrane helix</keyword>
<accession>A0A8X6IB93</accession>
<feature type="region of interest" description="Disordered" evidence="1">
    <location>
        <begin position="45"/>
        <end position="65"/>
    </location>
</feature>
<evidence type="ECO:0000313" key="4">
    <source>
        <dbReference type="Proteomes" id="UP000886998"/>
    </source>
</evidence>
<evidence type="ECO:0000313" key="3">
    <source>
        <dbReference type="EMBL" id="GFS38248.1"/>
    </source>
</evidence>
<feature type="transmembrane region" description="Helical" evidence="2">
    <location>
        <begin position="12"/>
        <end position="39"/>
    </location>
</feature>
<name>A0A8X6IB93_9ARAC</name>
<dbReference type="AlphaFoldDB" id="A0A8X6IB93"/>